<dbReference type="PANTHER" id="PTHR11910">
    <property type="entry name" value="ATP SYNTHASE DELTA CHAIN"/>
    <property type="match status" value="1"/>
</dbReference>
<organism evidence="9">
    <name type="scientific">Climaconeis cf. scalaris</name>
    <dbReference type="NCBI Taxonomy" id="2846828"/>
    <lineage>
        <taxon>Eukaryota</taxon>
        <taxon>Sar</taxon>
        <taxon>Stramenopiles</taxon>
        <taxon>Ochrophyta</taxon>
        <taxon>Bacillariophyta</taxon>
        <taxon>Bacillariophyceae</taxon>
        <taxon>Bacillariophycidae</taxon>
        <taxon>Naviculales</taxon>
        <taxon>Berkeleyaceae</taxon>
        <taxon>Climaconeis</taxon>
    </lineage>
</organism>
<dbReference type="HAMAP" id="MF_01416">
    <property type="entry name" value="ATP_synth_delta_bact"/>
    <property type="match status" value="1"/>
</dbReference>
<dbReference type="Gene3D" id="1.10.520.20">
    <property type="entry name" value="N-terminal domain of the delta subunit of the F1F0-ATP synthase"/>
    <property type="match status" value="1"/>
</dbReference>
<evidence type="ECO:0000256" key="1">
    <source>
        <dbReference type="ARBA" id="ARBA00004370"/>
    </source>
</evidence>
<accession>A0A8F8X8D7</accession>
<evidence type="ECO:0000256" key="8">
    <source>
        <dbReference type="ARBA" id="ARBA00023310"/>
    </source>
</evidence>
<proteinExistence type="inferred from homology"/>
<geneLocation type="plastid" evidence="9"/>
<dbReference type="AlphaFoldDB" id="A0A8F8X8D7"/>
<gene>
    <name evidence="9" type="primary">atpD</name>
</gene>
<protein>
    <submittedName>
        <fullName evidence="9">CF1 delta subunit of ATP synthase</fullName>
    </submittedName>
</protein>
<name>A0A8F8X8D7_9STRA</name>
<evidence type="ECO:0000256" key="5">
    <source>
        <dbReference type="ARBA" id="ARBA00023065"/>
    </source>
</evidence>
<dbReference type="GO" id="GO:0016020">
    <property type="term" value="C:membrane"/>
    <property type="evidence" value="ECO:0007669"/>
    <property type="project" value="UniProtKB-SubCell"/>
</dbReference>
<keyword evidence="5" id="KW-0406">Ion transport</keyword>
<dbReference type="EMBL" id="MZ365055">
    <property type="protein sequence ID" value="QYB19247.1"/>
    <property type="molecule type" value="Genomic_DNA"/>
</dbReference>
<keyword evidence="9" id="KW-0934">Plastid</keyword>
<keyword evidence="7" id="KW-0472">Membrane</keyword>
<dbReference type="GO" id="GO:0046933">
    <property type="term" value="F:proton-transporting ATP synthase activity, rotational mechanism"/>
    <property type="evidence" value="ECO:0007669"/>
    <property type="project" value="InterPro"/>
</dbReference>
<dbReference type="PROSITE" id="PS00389">
    <property type="entry name" value="ATPASE_DELTA"/>
    <property type="match status" value="1"/>
</dbReference>
<dbReference type="InterPro" id="IPR000711">
    <property type="entry name" value="ATPase_OSCP/dsu"/>
</dbReference>
<comment type="subcellular location">
    <subcellularLocation>
        <location evidence="1">Membrane</location>
    </subcellularLocation>
</comment>
<evidence type="ECO:0000256" key="3">
    <source>
        <dbReference type="ARBA" id="ARBA00022448"/>
    </source>
</evidence>
<dbReference type="EMBL" id="MZ365055">
    <property type="protein sequence ID" value="QYB19330.1"/>
    <property type="molecule type" value="Genomic_DNA"/>
</dbReference>
<keyword evidence="3" id="KW-0813">Transport</keyword>
<comment type="similarity">
    <text evidence="2">Belongs to the ATPase delta chain family.</text>
</comment>
<evidence type="ECO:0000256" key="6">
    <source>
        <dbReference type="ARBA" id="ARBA00023078"/>
    </source>
</evidence>
<reference evidence="9" key="1">
    <citation type="journal article" date="2021" name="Int. J. Mol. Sci.">
        <title>Extreme Enlargement of the Inverted Repeat Region in the Plastid Genomes of Diatoms from the Genus Climaconeis.</title>
        <authorList>
            <person name="Gastineau R."/>
            <person name="Davidovich N.A."/>
            <person name="Davidovich O.I."/>
            <person name="Lemieux C."/>
            <person name="Turmel M."/>
            <person name="Wrobel R.J."/>
            <person name="Witkowski A."/>
        </authorList>
    </citation>
    <scope>NUCLEOTIDE SEQUENCE</scope>
    <source>
        <strain evidence="9">SZCZ1889</strain>
    </source>
</reference>
<evidence type="ECO:0000256" key="2">
    <source>
        <dbReference type="ARBA" id="ARBA00007046"/>
    </source>
</evidence>
<dbReference type="InterPro" id="IPR026015">
    <property type="entry name" value="ATP_synth_OSCP/delta_N_sf"/>
</dbReference>
<keyword evidence="4" id="KW-0375">Hydrogen ion transport</keyword>
<dbReference type="Pfam" id="PF00213">
    <property type="entry name" value="OSCP"/>
    <property type="match status" value="1"/>
</dbReference>
<dbReference type="SUPFAM" id="SSF47928">
    <property type="entry name" value="N-terminal domain of the delta subunit of the F1F0-ATP synthase"/>
    <property type="match status" value="1"/>
</dbReference>
<evidence type="ECO:0000313" key="9">
    <source>
        <dbReference type="EMBL" id="QYB19247.1"/>
    </source>
</evidence>
<dbReference type="PRINTS" id="PR00125">
    <property type="entry name" value="ATPASEDELTA"/>
</dbReference>
<sequence>MNDNTKVIGSGEDFVYLIEAATVRCKNPIILKVLDPYVTAYLSATVETVSNIELVLEDLTNIEKLIINSQEFEEYLENPIISLDAKRSFLKKIFQFKVTPITFNFLMVLVDRDRINLLKFVKPIFCEYLSSVAKILSLRVITAVSLTESQKYNLKEKIKASSRSTEVLIAQTLEPNLIGGIVIKTNYKVLDFSIRAKLQNIAKHLNSTLEI</sequence>
<dbReference type="InterPro" id="IPR020781">
    <property type="entry name" value="ATPase_OSCP/d_CS"/>
</dbReference>
<dbReference type="NCBIfam" id="TIGR01145">
    <property type="entry name" value="ATP_synt_delta"/>
    <property type="match status" value="1"/>
</dbReference>
<evidence type="ECO:0000256" key="4">
    <source>
        <dbReference type="ARBA" id="ARBA00022781"/>
    </source>
</evidence>
<keyword evidence="8" id="KW-0066">ATP synthesis</keyword>
<keyword evidence="6" id="KW-0793">Thylakoid</keyword>
<evidence type="ECO:0000256" key="7">
    <source>
        <dbReference type="ARBA" id="ARBA00023136"/>
    </source>
</evidence>